<comment type="caution">
    <text evidence="1">The sequence shown here is derived from an EMBL/GenBank/DDBJ whole genome shotgun (WGS) entry which is preliminary data.</text>
</comment>
<dbReference type="EMBL" id="RAPQ01000008">
    <property type="protein sequence ID" value="RKE04700.1"/>
    <property type="molecule type" value="Genomic_DNA"/>
</dbReference>
<accession>A0A419XAU2</accession>
<proteinExistence type="predicted"/>
<reference evidence="1 2" key="1">
    <citation type="submission" date="2018-09" db="EMBL/GenBank/DDBJ databases">
        <title>Genomic Encyclopedia of Archaeal and Bacterial Type Strains, Phase II (KMG-II): from individual species to whole genera.</title>
        <authorList>
            <person name="Goeker M."/>
        </authorList>
    </citation>
    <scope>NUCLEOTIDE SEQUENCE [LARGE SCALE GENOMIC DNA]</scope>
    <source>
        <strain evidence="1 2">DSM 21950</strain>
    </source>
</reference>
<name>A0A419XAU2_9BACT</name>
<gene>
    <name evidence="1" type="ORF">BXY64_1727</name>
</gene>
<keyword evidence="2" id="KW-1185">Reference proteome</keyword>
<dbReference type="Proteomes" id="UP000284531">
    <property type="component" value="Unassembled WGS sequence"/>
</dbReference>
<dbReference type="AlphaFoldDB" id="A0A419XAU2"/>
<organism evidence="1 2">
    <name type="scientific">Marinifilum flexuosum</name>
    <dbReference type="NCBI Taxonomy" id="1117708"/>
    <lineage>
        <taxon>Bacteria</taxon>
        <taxon>Pseudomonadati</taxon>
        <taxon>Bacteroidota</taxon>
        <taxon>Bacteroidia</taxon>
        <taxon>Marinilabiliales</taxon>
        <taxon>Marinifilaceae</taxon>
    </lineage>
</organism>
<evidence type="ECO:0000313" key="1">
    <source>
        <dbReference type="EMBL" id="RKE04700.1"/>
    </source>
</evidence>
<sequence length="76" mass="8286">MKLKSGSESLFCTPSPVGTSPIRGRSYKLKDSTSVAVGCTLFKILMCGSINISPLCSFILKEIQVRSTVIFIEKLE</sequence>
<evidence type="ECO:0000313" key="2">
    <source>
        <dbReference type="Proteomes" id="UP000284531"/>
    </source>
</evidence>
<protein>
    <submittedName>
        <fullName evidence="1">Uncharacterized protein</fullName>
    </submittedName>
</protein>